<feature type="transmembrane region" description="Helical" evidence="1">
    <location>
        <begin position="6"/>
        <end position="28"/>
    </location>
</feature>
<protein>
    <submittedName>
        <fullName evidence="3">Uncharacterized protein</fullName>
    </submittedName>
</protein>
<keyword evidence="2" id="KW-1185">Reference proteome</keyword>
<evidence type="ECO:0000313" key="2">
    <source>
        <dbReference type="Proteomes" id="UP000887566"/>
    </source>
</evidence>
<organism evidence="2 3">
    <name type="scientific">Plectus sambesii</name>
    <dbReference type="NCBI Taxonomy" id="2011161"/>
    <lineage>
        <taxon>Eukaryota</taxon>
        <taxon>Metazoa</taxon>
        <taxon>Ecdysozoa</taxon>
        <taxon>Nematoda</taxon>
        <taxon>Chromadorea</taxon>
        <taxon>Plectida</taxon>
        <taxon>Plectina</taxon>
        <taxon>Plectoidea</taxon>
        <taxon>Plectidae</taxon>
        <taxon>Plectus</taxon>
    </lineage>
</organism>
<reference evidence="3" key="1">
    <citation type="submission" date="2022-11" db="UniProtKB">
        <authorList>
            <consortium name="WormBaseParasite"/>
        </authorList>
    </citation>
    <scope>IDENTIFICATION</scope>
</reference>
<dbReference type="WBParaSite" id="PSAMB.scaffold515size48503.g6738.t1">
    <property type="protein sequence ID" value="PSAMB.scaffold515size48503.g6738.t1"/>
    <property type="gene ID" value="PSAMB.scaffold515size48503.g6738"/>
</dbReference>
<keyword evidence="1" id="KW-1133">Transmembrane helix</keyword>
<name>A0A914WT75_9BILA</name>
<feature type="transmembrane region" description="Helical" evidence="1">
    <location>
        <begin position="125"/>
        <end position="146"/>
    </location>
</feature>
<accession>A0A914WT75</accession>
<keyword evidence="1" id="KW-0472">Membrane</keyword>
<evidence type="ECO:0000313" key="3">
    <source>
        <dbReference type="WBParaSite" id="PSAMB.scaffold515size48503.g6738.t1"/>
    </source>
</evidence>
<dbReference type="Proteomes" id="UP000887566">
    <property type="component" value="Unplaced"/>
</dbReference>
<evidence type="ECO:0000256" key="1">
    <source>
        <dbReference type="SAM" id="Phobius"/>
    </source>
</evidence>
<dbReference type="AlphaFoldDB" id="A0A914WT75"/>
<keyword evidence="1" id="KW-0812">Transmembrane</keyword>
<sequence length="150" mass="16648">MEGIPLVRLTMFAIVFTVLCYHTTYAVISKPEVNCSAKMGKDKTATLSCYTCMGRDSENCDWGNVCCKGSCFKLIDEEHDIIAKGCTNEEHEIGSMRIQDTKVHLYWSKNETLKGEMYYCKGKDYCNGGSSVVSSVVMLLVTLAVLKATV</sequence>
<proteinExistence type="predicted"/>